<protein>
    <submittedName>
        <fullName evidence="1">Uncharacterized protein</fullName>
    </submittedName>
</protein>
<organism evidence="1 2">
    <name type="scientific">Adineta steineri</name>
    <dbReference type="NCBI Taxonomy" id="433720"/>
    <lineage>
        <taxon>Eukaryota</taxon>
        <taxon>Metazoa</taxon>
        <taxon>Spiralia</taxon>
        <taxon>Gnathifera</taxon>
        <taxon>Rotifera</taxon>
        <taxon>Eurotatoria</taxon>
        <taxon>Bdelloidea</taxon>
        <taxon>Adinetida</taxon>
        <taxon>Adinetidae</taxon>
        <taxon>Adineta</taxon>
    </lineage>
</organism>
<sequence length="66" mass="7883">MSQLKKFSFSISSEIHLGNEINLPSNDDIQNTFKDFKDNEIVSYVDNFPMSKHIECRIYSYPYRWT</sequence>
<proteinExistence type="predicted"/>
<gene>
    <name evidence="1" type="ORF">KXQ929_LOCUS49460</name>
</gene>
<dbReference type="EMBL" id="CAJOBB010021053">
    <property type="protein sequence ID" value="CAF4372851.1"/>
    <property type="molecule type" value="Genomic_DNA"/>
</dbReference>
<evidence type="ECO:0000313" key="2">
    <source>
        <dbReference type="Proteomes" id="UP000663868"/>
    </source>
</evidence>
<feature type="non-terminal residue" evidence="1">
    <location>
        <position position="66"/>
    </location>
</feature>
<dbReference type="PROSITE" id="PS01231">
    <property type="entry name" value="TRMA_2"/>
    <property type="match status" value="1"/>
</dbReference>
<evidence type="ECO:0000313" key="1">
    <source>
        <dbReference type="EMBL" id="CAF4372851.1"/>
    </source>
</evidence>
<name>A0A820MJD5_9BILA</name>
<dbReference type="InterPro" id="IPR030391">
    <property type="entry name" value="MeTrfase_TrmA_CS"/>
</dbReference>
<dbReference type="AlphaFoldDB" id="A0A820MJD5"/>
<dbReference type="Proteomes" id="UP000663868">
    <property type="component" value="Unassembled WGS sequence"/>
</dbReference>
<comment type="caution">
    <text evidence="1">The sequence shown here is derived from an EMBL/GenBank/DDBJ whole genome shotgun (WGS) entry which is preliminary data.</text>
</comment>
<accession>A0A820MJD5</accession>
<reference evidence="1" key="1">
    <citation type="submission" date="2021-02" db="EMBL/GenBank/DDBJ databases">
        <authorList>
            <person name="Nowell W R."/>
        </authorList>
    </citation>
    <scope>NUCLEOTIDE SEQUENCE</scope>
</reference>